<dbReference type="PANTHER" id="PTHR45686:SF1">
    <property type="entry name" value="ADP-RIBOSYLATION FACTOR GTPASE-ACTIVATING PROTEIN 3"/>
    <property type="match status" value="1"/>
</dbReference>
<reference evidence="19" key="2">
    <citation type="submission" date="2025-09" db="UniProtKB">
        <authorList>
            <consortium name="Ensembl"/>
        </authorList>
    </citation>
    <scope>IDENTIFICATION</scope>
</reference>
<dbReference type="GO" id="GO:0005096">
    <property type="term" value="F:GTPase activator activity"/>
    <property type="evidence" value="ECO:0007669"/>
    <property type="project" value="UniProtKB-KW"/>
</dbReference>
<dbReference type="SMART" id="SM00105">
    <property type="entry name" value="ArfGap"/>
    <property type="match status" value="1"/>
</dbReference>
<sequence>MSEPSKQDIAAVFKRLRSVPTNKACFDCSSKNPSWASITYGVFLCIDCSGTHRSLGVHLSFIRSTELDFNWSWYQLRCMQVGGNSNAFSFFSQHGCTTSAANAKYNSRAATQYRDRVKTLATQATRTHGTELWLESQAPISPTVPDNKPDDFFSLHTLVRISGITSGTRRGYFLLFAVADTDWLGCISCYLRSKIVIGCGVIPIVLNLCPPPPSAEPTSSMFKKKPTGAKKTLGTKKGGLGAQKVSSQSFSELEKRAQAVDKLREKDDTAGPPGPAKTGREDAALAPSLRLAYKDLEAQRKLEDQKLKGLQGNRKEQAERLGMGMGMRSGVSHSVMSDMHMIQQEAPGGVKAPKPRRYIEEEDDEGSFSPRADEPGEPGGEYSSSSRWGERADGGWKGLTCGVSLPPPPPPRPASRRKPDPAPVSDTGEAQKKFGDSKSISSDMFFGKQDNSEYESRSRLERFSGSSSISSADLFDDPKKQAAAGSYRFTNALPSAPDMSQLRLGVRSVAGRLSGMASGVVTSIQDHYGS</sequence>
<feature type="region of interest" description="Disordered" evidence="17">
    <location>
        <begin position="344"/>
        <end position="474"/>
    </location>
</feature>
<feature type="domain" description="Arf-GAP" evidence="18">
    <location>
        <begin position="10"/>
        <end position="126"/>
    </location>
</feature>
<dbReference type="GO" id="GO:0048205">
    <property type="term" value="P:COPI coating of Golgi vesicle"/>
    <property type="evidence" value="ECO:0007669"/>
    <property type="project" value="TreeGrafter"/>
</dbReference>
<dbReference type="Proteomes" id="UP000694546">
    <property type="component" value="Chromosome 19"/>
</dbReference>
<dbReference type="CDD" id="cd09028">
    <property type="entry name" value="ArfGap_ArfGap3"/>
    <property type="match status" value="1"/>
</dbReference>
<evidence type="ECO:0000256" key="6">
    <source>
        <dbReference type="ARBA" id="ARBA00022553"/>
    </source>
</evidence>
<dbReference type="InterPro" id="IPR001164">
    <property type="entry name" value="ArfGAP_dom"/>
</dbReference>
<evidence type="ECO:0000256" key="8">
    <source>
        <dbReference type="ARBA" id="ARBA00022771"/>
    </source>
</evidence>
<evidence type="ECO:0000256" key="16">
    <source>
        <dbReference type="PROSITE-ProRule" id="PRU00288"/>
    </source>
</evidence>
<dbReference type="OMA" id="APKEESX"/>
<dbReference type="InterPro" id="IPR038508">
    <property type="entry name" value="ArfGAP_dom_sf"/>
</dbReference>
<keyword evidence="8 16" id="KW-0863">Zinc-finger</keyword>
<proteinExistence type="predicted"/>
<keyword evidence="13" id="KW-0472">Membrane</keyword>
<gene>
    <name evidence="19" type="primary">ARFGAP3</name>
</gene>
<organism evidence="19 20">
    <name type="scientific">Gadus morhua</name>
    <name type="common">Atlantic cod</name>
    <dbReference type="NCBI Taxonomy" id="8049"/>
    <lineage>
        <taxon>Eukaryota</taxon>
        <taxon>Metazoa</taxon>
        <taxon>Chordata</taxon>
        <taxon>Craniata</taxon>
        <taxon>Vertebrata</taxon>
        <taxon>Euteleostomi</taxon>
        <taxon>Actinopterygii</taxon>
        <taxon>Neopterygii</taxon>
        <taxon>Teleostei</taxon>
        <taxon>Neoteleostei</taxon>
        <taxon>Acanthomorphata</taxon>
        <taxon>Zeiogadaria</taxon>
        <taxon>Gadariae</taxon>
        <taxon>Gadiformes</taxon>
        <taxon>Gadoidei</taxon>
        <taxon>Gadidae</taxon>
        <taxon>Gadus</taxon>
    </lineage>
</organism>
<dbReference type="GeneTree" id="ENSGT00940000158466"/>
<keyword evidence="10" id="KW-0931">ER-Golgi transport</keyword>
<dbReference type="AlphaFoldDB" id="A0A8C5CM69"/>
<dbReference type="InterPro" id="IPR037278">
    <property type="entry name" value="ARFGAP/RecO"/>
</dbReference>
<keyword evidence="3" id="KW-0813">Transport</keyword>
<reference evidence="19" key="1">
    <citation type="submission" date="2025-08" db="UniProtKB">
        <authorList>
            <consortium name="Ensembl"/>
        </authorList>
    </citation>
    <scope>IDENTIFICATION</scope>
</reference>
<evidence type="ECO:0000256" key="10">
    <source>
        <dbReference type="ARBA" id="ARBA00022892"/>
    </source>
</evidence>
<evidence type="ECO:0000256" key="5">
    <source>
        <dbReference type="ARBA" id="ARBA00022490"/>
    </source>
</evidence>
<dbReference type="PROSITE" id="PS50115">
    <property type="entry name" value="ARFGAP"/>
    <property type="match status" value="1"/>
</dbReference>
<evidence type="ECO:0000256" key="13">
    <source>
        <dbReference type="ARBA" id="ARBA00023136"/>
    </source>
</evidence>
<keyword evidence="20" id="KW-1185">Reference proteome</keyword>
<feature type="compositionally biased region" description="Basic and acidic residues" evidence="17">
    <location>
        <begin position="450"/>
        <end position="462"/>
    </location>
</feature>
<keyword evidence="7" id="KW-0479">Metal-binding</keyword>
<evidence type="ECO:0000313" key="20">
    <source>
        <dbReference type="Proteomes" id="UP000694546"/>
    </source>
</evidence>
<accession>A0A8C5CM69</accession>
<comment type="subcellular location">
    <subcellularLocation>
        <location evidence="2">Cytoplasm</location>
    </subcellularLocation>
    <subcellularLocation>
        <location evidence="1">Golgi apparatus membrane</location>
        <topology evidence="1">Peripheral membrane protein</topology>
        <orientation evidence="1">Cytoplasmic side</orientation>
    </subcellularLocation>
</comment>
<dbReference type="PANTHER" id="PTHR45686">
    <property type="entry name" value="ADP-RIBOSYLATION FACTOR GTPASE ACTIVATING PROTEIN 3, ISOFORM H-RELATED"/>
    <property type="match status" value="1"/>
</dbReference>
<keyword evidence="5" id="KW-0963">Cytoplasm</keyword>
<dbReference type="Ensembl" id="ENSGMOT00000029474.1">
    <property type="protein sequence ID" value="ENSGMOP00000063075.1"/>
    <property type="gene ID" value="ENSGMOG00000009382.2"/>
</dbReference>
<feature type="region of interest" description="Disordered" evidence="17">
    <location>
        <begin position="213"/>
        <end position="286"/>
    </location>
</feature>
<dbReference type="GO" id="GO:0015031">
    <property type="term" value="P:protein transport"/>
    <property type="evidence" value="ECO:0007669"/>
    <property type="project" value="UniProtKB-KW"/>
</dbReference>
<dbReference type="SUPFAM" id="SSF57863">
    <property type="entry name" value="ArfGap/RecO-like zinc finger"/>
    <property type="match status" value="1"/>
</dbReference>
<keyword evidence="11" id="KW-0653">Protein transport</keyword>
<evidence type="ECO:0000256" key="2">
    <source>
        <dbReference type="ARBA" id="ARBA00004496"/>
    </source>
</evidence>
<dbReference type="Gene3D" id="1.10.220.150">
    <property type="entry name" value="Arf GTPase activating protein"/>
    <property type="match status" value="1"/>
</dbReference>
<dbReference type="Pfam" id="PF01412">
    <property type="entry name" value="ArfGap"/>
    <property type="match status" value="1"/>
</dbReference>
<protein>
    <recommendedName>
        <fullName evidence="15">ADP-ribosylation factor GTPase-activating protein 3</fullName>
    </recommendedName>
</protein>
<keyword evidence="9" id="KW-0862">Zinc</keyword>
<dbReference type="PRINTS" id="PR00405">
    <property type="entry name" value="REVINTRACTNG"/>
</dbReference>
<keyword evidence="12" id="KW-0333">Golgi apparatus</keyword>
<evidence type="ECO:0000256" key="9">
    <source>
        <dbReference type="ARBA" id="ARBA00022833"/>
    </source>
</evidence>
<evidence type="ECO:0000256" key="3">
    <source>
        <dbReference type="ARBA" id="ARBA00022448"/>
    </source>
</evidence>
<dbReference type="GO" id="GO:0008270">
    <property type="term" value="F:zinc ion binding"/>
    <property type="evidence" value="ECO:0007669"/>
    <property type="project" value="UniProtKB-KW"/>
</dbReference>
<comment type="function">
    <text evidence="14">GTPase-activating protein (GAP) for ADP ribosylation factor 1 (ARF1). Hydrolysis of ARF1-bound GTP may lead to dissociation of coatomer from Golgi-derived membranes to allow fusion with target membranes.</text>
</comment>
<evidence type="ECO:0000256" key="15">
    <source>
        <dbReference type="ARBA" id="ARBA00039243"/>
    </source>
</evidence>
<name>A0A8C5CM69_GADMO</name>
<evidence type="ECO:0000256" key="7">
    <source>
        <dbReference type="ARBA" id="ARBA00022723"/>
    </source>
</evidence>
<evidence type="ECO:0000256" key="11">
    <source>
        <dbReference type="ARBA" id="ARBA00022927"/>
    </source>
</evidence>
<evidence type="ECO:0000259" key="18">
    <source>
        <dbReference type="PROSITE" id="PS50115"/>
    </source>
</evidence>
<dbReference type="GO" id="GO:0000139">
    <property type="term" value="C:Golgi membrane"/>
    <property type="evidence" value="ECO:0007669"/>
    <property type="project" value="UniProtKB-SubCell"/>
</dbReference>
<keyword evidence="6" id="KW-0597">Phosphoprotein</keyword>
<feature type="compositionally biased region" description="Basic and acidic residues" evidence="17">
    <location>
        <begin position="252"/>
        <end position="269"/>
    </location>
</feature>
<evidence type="ECO:0000256" key="4">
    <source>
        <dbReference type="ARBA" id="ARBA00022468"/>
    </source>
</evidence>
<evidence type="ECO:0000256" key="14">
    <source>
        <dbReference type="ARBA" id="ARBA00037105"/>
    </source>
</evidence>
<evidence type="ECO:0000313" key="19">
    <source>
        <dbReference type="Ensembl" id="ENSGMOP00000063075.1"/>
    </source>
</evidence>
<evidence type="ECO:0000256" key="1">
    <source>
        <dbReference type="ARBA" id="ARBA00004255"/>
    </source>
</evidence>
<evidence type="ECO:0000256" key="17">
    <source>
        <dbReference type="SAM" id="MobiDB-lite"/>
    </source>
</evidence>
<evidence type="ECO:0000256" key="12">
    <source>
        <dbReference type="ARBA" id="ARBA00023034"/>
    </source>
</evidence>
<keyword evidence="4" id="KW-0343">GTPase activation</keyword>